<reference evidence="3" key="1">
    <citation type="submission" date="2022-06" db="EMBL/GenBank/DDBJ databases">
        <title>Sphingomonas sp. nov. isolated from rhizosphere soil of tomato.</title>
        <authorList>
            <person name="Dong H."/>
            <person name="Gao R."/>
        </authorList>
    </citation>
    <scope>NUCLEOTIDE SEQUENCE</scope>
    <source>
        <strain evidence="3">MMSM24</strain>
    </source>
</reference>
<evidence type="ECO:0000313" key="4">
    <source>
        <dbReference type="Proteomes" id="UP001165565"/>
    </source>
</evidence>
<gene>
    <name evidence="3" type="ORF">NEE01_08225</name>
</gene>
<organism evidence="3 4">
    <name type="scientific">Sphingomonas lycopersici</name>
    <dbReference type="NCBI Taxonomy" id="2951807"/>
    <lineage>
        <taxon>Bacteria</taxon>
        <taxon>Pseudomonadati</taxon>
        <taxon>Pseudomonadota</taxon>
        <taxon>Alphaproteobacteria</taxon>
        <taxon>Sphingomonadales</taxon>
        <taxon>Sphingomonadaceae</taxon>
        <taxon>Sphingomonas</taxon>
    </lineage>
</organism>
<dbReference type="SUPFAM" id="SSF51735">
    <property type="entry name" value="NAD(P)-binding Rossmann-fold domains"/>
    <property type="match status" value="1"/>
</dbReference>
<evidence type="ECO:0000313" key="3">
    <source>
        <dbReference type="EMBL" id="MCW6534771.1"/>
    </source>
</evidence>
<evidence type="ECO:0000256" key="1">
    <source>
        <dbReference type="ARBA" id="ARBA00006484"/>
    </source>
</evidence>
<dbReference type="PANTHER" id="PTHR24321:SF15">
    <property type="entry name" value="OXIDOREDUCTASE UCPA"/>
    <property type="match status" value="1"/>
</dbReference>
<dbReference type="RefSeq" id="WP_179511068.1">
    <property type="nucleotide sequence ID" value="NZ_JANFAU010000005.1"/>
</dbReference>
<dbReference type="InterPro" id="IPR020904">
    <property type="entry name" value="Sc_DH/Rdtase_CS"/>
</dbReference>
<sequence length="249" mass="25238">MKGLNGKVALVTGAASGIGRATAVRLATEGALVICADRNLDGAMRTAGSLATDSAVFAFDAGDAASCEALIATARKWRGRLDILCNVAGIGGFGHTAQIDEATWRQLIDINLSGVFHLSKHALPFLEAVKGNIVNVASAAGLVGTAYASAYAASKHGVVGFTKAVAIEYASRGVRVNAVCPGAVDTPLIAGGFNAIEGVEWPLVERMSPKIAPMAEPGDIAAAIAFLASEEARFITGAMLAVDGGQTAG</sequence>
<dbReference type="Proteomes" id="UP001165565">
    <property type="component" value="Unassembled WGS sequence"/>
</dbReference>
<dbReference type="InterPro" id="IPR036291">
    <property type="entry name" value="NAD(P)-bd_dom_sf"/>
</dbReference>
<dbReference type="InterPro" id="IPR002347">
    <property type="entry name" value="SDR_fam"/>
</dbReference>
<dbReference type="PRINTS" id="PR00080">
    <property type="entry name" value="SDRFAMILY"/>
</dbReference>
<keyword evidence="2" id="KW-0560">Oxidoreductase</keyword>
<proteinExistence type="inferred from homology"/>
<comment type="similarity">
    <text evidence="1">Belongs to the short-chain dehydrogenases/reductases (SDR) family.</text>
</comment>
<dbReference type="CDD" id="cd05233">
    <property type="entry name" value="SDR_c"/>
    <property type="match status" value="1"/>
</dbReference>
<dbReference type="Pfam" id="PF13561">
    <property type="entry name" value="adh_short_C2"/>
    <property type="match status" value="1"/>
</dbReference>
<name>A0AA42CTW6_9SPHN</name>
<dbReference type="Gene3D" id="3.40.50.720">
    <property type="entry name" value="NAD(P)-binding Rossmann-like Domain"/>
    <property type="match status" value="1"/>
</dbReference>
<evidence type="ECO:0000256" key="2">
    <source>
        <dbReference type="ARBA" id="ARBA00023002"/>
    </source>
</evidence>
<dbReference type="PANTHER" id="PTHR24321">
    <property type="entry name" value="DEHYDROGENASES, SHORT CHAIN"/>
    <property type="match status" value="1"/>
</dbReference>
<comment type="caution">
    <text evidence="3">The sequence shown here is derived from an EMBL/GenBank/DDBJ whole genome shotgun (WGS) entry which is preliminary data.</text>
</comment>
<dbReference type="GO" id="GO:0016491">
    <property type="term" value="F:oxidoreductase activity"/>
    <property type="evidence" value="ECO:0007669"/>
    <property type="project" value="UniProtKB-KW"/>
</dbReference>
<dbReference type="AlphaFoldDB" id="A0AA42CTW6"/>
<protein>
    <submittedName>
        <fullName evidence="3">SDR family oxidoreductase</fullName>
    </submittedName>
</protein>
<dbReference type="FunFam" id="3.40.50.720:FF:000084">
    <property type="entry name" value="Short-chain dehydrogenase reductase"/>
    <property type="match status" value="1"/>
</dbReference>
<keyword evidence="4" id="KW-1185">Reference proteome</keyword>
<accession>A0AA42CTW6</accession>
<dbReference type="PROSITE" id="PS00061">
    <property type="entry name" value="ADH_SHORT"/>
    <property type="match status" value="1"/>
</dbReference>
<dbReference type="PRINTS" id="PR00081">
    <property type="entry name" value="GDHRDH"/>
</dbReference>
<dbReference type="EMBL" id="JANFAV010000004">
    <property type="protein sequence ID" value="MCW6534771.1"/>
    <property type="molecule type" value="Genomic_DNA"/>
</dbReference>